<reference evidence="5" key="2">
    <citation type="submission" date="2020-09" db="EMBL/GenBank/DDBJ databases">
        <authorList>
            <person name="Sun Q."/>
            <person name="Ohkuma M."/>
        </authorList>
    </citation>
    <scope>NUCLEOTIDE SEQUENCE</scope>
    <source>
        <strain evidence="5">JCM 19831</strain>
    </source>
</reference>
<dbReference type="SUPFAM" id="SSF55874">
    <property type="entry name" value="ATPase domain of HSP90 chaperone/DNA topoisomerase II/histidine kinase"/>
    <property type="match status" value="1"/>
</dbReference>
<protein>
    <recommendedName>
        <fullName evidence="7">STAS domain-containing protein</fullName>
    </recommendedName>
</protein>
<dbReference type="SUPFAM" id="SSF52091">
    <property type="entry name" value="SpoIIaa-like"/>
    <property type="match status" value="1"/>
</dbReference>
<feature type="coiled-coil region" evidence="2">
    <location>
        <begin position="129"/>
        <end position="156"/>
    </location>
</feature>
<dbReference type="PANTHER" id="PTHR43156">
    <property type="entry name" value="STAGE II SPORULATION PROTEIN E-RELATED"/>
    <property type="match status" value="1"/>
</dbReference>
<dbReference type="Gene3D" id="3.30.750.24">
    <property type="entry name" value="STAS domain"/>
    <property type="match status" value="1"/>
</dbReference>
<gene>
    <name evidence="5" type="ORF">GCM10007977_084680</name>
</gene>
<dbReference type="PROSITE" id="PS50113">
    <property type="entry name" value="PAC"/>
    <property type="match status" value="1"/>
</dbReference>
<dbReference type="Gene3D" id="3.60.40.10">
    <property type="entry name" value="PPM-type phosphatase domain"/>
    <property type="match status" value="1"/>
</dbReference>
<dbReference type="Gene3D" id="3.30.565.10">
    <property type="entry name" value="Histidine kinase-like ATPase, C-terminal domain"/>
    <property type="match status" value="1"/>
</dbReference>
<evidence type="ECO:0008006" key="7">
    <source>
        <dbReference type="Google" id="ProtNLM"/>
    </source>
</evidence>
<evidence type="ECO:0000313" key="6">
    <source>
        <dbReference type="Proteomes" id="UP000642070"/>
    </source>
</evidence>
<dbReference type="SMART" id="SM00331">
    <property type="entry name" value="PP2C_SIG"/>
    <property type="match status" value="1"/>
</dbReference>
<keyword evidence="6" id="KW-1185">Reference proteome</keyword>
<proteinExistence type="predicted"/>
<dbReference type="CDD" id="cd07043">
    <property type="entry name" value="STAS_anti-anti-sigma_factors"/>
    <property type="match status" value="1"/>
</dbReference>
<evidence type="ECO:0000256" key="2">
    <source>
        <dbReference type="SAM" id="Coils"/>
    </source>
</evidence>
<feature type="domain" description="PAC" evidence="3">
    <location>
        <begin position="80"/>
        <end position="134"/>
    </location>
</feature>
<dbReference type="EMBL" id="BMPI01000060">
    <property type="protein sequence ID" value="GGM69977.1"/>
    <property type="molecule type" value="Genomic_DNA"/>
</dbReference>
<evidence type="ECO:0000259" key="3">
    <source>
        <dbReference type="PROSITE" id="PS50113"/>
    </source>
</evidence>
<dbReference type="InterPro" id="IPR052016">
    <property type="entry name" value="Bact_Sigma-Reg"/>
</dbReference>
<dbReference type="SUPFAM" id="SSF81606">
    <property type="entry name" value="PP2C-like"/>
    <property type="match status" value="1"/>
</dbReference>
<dbReference type="InterPro" id="IPR002645">
    <property type="entry name" value="STAS_dom"/>
</dbReference>
<dbReference type="InterPro" id="IPR013656">
    <property type="entry name" value="PAS_4"/>
</dbReference>
<keyword evidence="1" id="KW-0378">Hydrolase</keyword>
<dbReference type="InterPro" id="IPR035965">
    <property type="entry name" value="PAS-like_dom_sf"/>
</dbReference>
<dbReference type="CDD" id="cd16936">
    <property type="entry name" value="HATPase_RsbW-like"/>
    <property type="match status" value="1"/>
</dbReference>
<dbReference type="Pfam" id="PF08448">
    <property type="entry name" value="PAS_4"/>
    <property type="match status" value="1"/>
</dbReference>
<reference evidence="5" key="1">
    <citation type="journal article" date="2014" name="Int. J. Syst. Evol. Microbiol.">
        <title>Complete genome sequence of Corynebacterium casei LMG S-19264T (=DSM 44701T), isolated from a smear-ripened cheese.</title>
        <authorList>
            <consortium name="US DOE Joint Genome Institute (JGI-PGF)"/>
            <person name="Walter F."/>
            <person name="Albersmeier A."/>
            <person name="Kalinowski J."/>
            <person name="Ruckert C."/>
        </authorList>
    </citation>
    <scope>NUCLEOTIDE SEQUENCE</scope>
    <source>
        <strain evidence="5">JCM 19831</strain>
    </source>
</reference>
<sequence length="630" mass="65243">MGLMEPGPLQSAIEQAPYILIVCEGPDLRIAALNGTARALFPGRDPVGKPMREAFADLAGQQWIDLYAQVYRTGTAITGQEWRAHIALPDGSTRELYADFSITPWRHPDGGIRGVIGGGTDVTEIVRARLAAERHAEELRQQYRRARDVVDALQQVLLPRGLPVLPGARIAASYLLAAADTSAGGDWFDAVVRPDGSVALVVGDVVGHGVTASGVMGQLRAVLQDRLQGDGDPGAALAAVDRLAGRLTAAHAATVCVALLRPDGTVGYCTAGHPPPLLVPAGGAARFLDVTGGGPLGTGGRFPVREARLAVGDVLLLYTDGIVERPGRTAAEGTGELARVAADAVAGRALRAPDASPAERAATQPVELLVRATGHADDITLLAVQRTAPPAPLDLELGADLSRLAGLRRALAGWLGGFGAAGDDVFLVQHAVGELVTNAIEHSLSDDVVALRGELTGDGEVVVRVADRGTWREPDHVSERGRGLAVTAQLVDALRLDRGSGGTVAEVRHRLTRPASMLSPAAPPPAAVPRPRPPAELSIVDTGKGSVTVAGPVDAATAARMQHELLYRSRGGVLDLTVDLSGVTHLASAGVAALHTVAARHRAQGSAFVLLAPEGSAARHVLSLVALPFG</sequence>
<evidence type="ECO:0000259" key="4">
    <source>
        <dbReference type="PROSITE" id="PS50801"/>
    </source>
</evidence>
<comment type="caution">
    <text evidence="5">The sequence shown here is derived from an EMBL/GenBank/DDBJ whole genome shotgun (WGS) entry which is preliminary data.</text>
</comment>
<feature type="domain" description="STAS" evidence="4">
    <location>
        <begin position="547"/>
        <end position="630"/>
    </location>
</feature>
<evidence type="ECO:0000256" key="1">
    <source>
        <dbReference type="ARBA" id="ARBA00022801"/>
    </source>
</evidence>
<dbReference type="InterPro" id="IPR000700">
    <property type="entry name" value="PAS-assoc_C"/>
</dbReference>
<organism evidence="5 6">
    <name type="scientific">Dactylosporangium sucinum</name>
    <dbReference type="NCBI Taxonomy" id="1424081"/>
    <lineage>
        <taxon>Bacteria</taxon>
        <taxon>Bacillati</taxon>
        <taxon>Actinomycetota</taxon>
        <taxon>Actinomycetes</taxon>
        <taxon>Micromonosporales</taxon>
        <taxon>Micromonosporaceae</taxon>
        <taxon>Dactylosporangium</taxon>
    </lineage>
</organism>
<dbReference type="InterPro" id="IPR058548">
    <property type="entry name" value="MlaB-like_STAS"/>
</dbReference>
<dbReference type="InterPro" id="IPR003594">
    <property type="entry name" value="HATPase_dom"/>
</dbReference>
<dbReference type="Proteomes" id="UP000642070">
    <property type="component" value="Unassembled WGS sequence"/>
</dbReference>
<name>A0A917X5J9_9ACTN</name>
<dbReference type="SUPFAM" id="SSF55785">
    <property type="entry name" value="PYP-like sensor domain (PAS domain)"/>
    <property type="match status" value="1"/>
</dbReference>
<dbReference type="GO" id="GO:0016791">
    <property type="term" value="F:phosphatase activity"/>
    <property type="evidence" value="ECO:0007669"/>
    <property type="project" value="TreeGrafter"/>
</dbReference>
<dbReference type="Pfam" id="PF13581">
    <property type="entry name" value="HATPase_c_2"/>
    <property type="match status" value="1"/>
</dbReference>
<dbReference type="Pfam" id="PF13466">
    <property type="entry name" value="STAS_2"/>
    <property type="match status" value="1"/>
</dbReference>
<dbReference type="Pfam" id="PF07228">
    <property type="entry name" value="SpoIIE"/>
    <property type="match status" value="1"/>
</dbReference>
<dbReference type="InterPro" id="IPR036513">
    <property type="entry name" value="STAS_dom_sf"/>
</dbReference>
<accession>A0A917X5J9</accession>
<dbReference type="InterPro" id="IPR001932">
    <property type="entry name" value="PPM-type_phosphatase-like_dom"/>
</dbReference>
<keyword evidence="2" id="KW-0175">Coiled coil</keyword>
<dbReference type="InterPro" id="IPR036890">
    <property type="entry name" value="HATPase_C_sf"/>
</dbReference>
<evidence type="ECO:0000313" key="5">
    <source>
        <dbReference type="EMBL" id="GGM69977.1"/>
    </source>
</evidence>
<dbReference type="PANTHER" id="PTHR43156:SF2">
    <property type="entry name" value="STAGE II SPORULATION PROTEIN E"/>
    <property type="match status" value="1"/>
</dbReference>
<dbReference type="PROSITE" id="PS50801">
    <property type="entry name" value="STAS"/>
    <property type="match status" value="1"/>
</dbReference>
<dbReference type="InterPro" id="IPR036457">
    <property type="entry name" value="PPM-type-like_dom_sf"/>
</dbReference>
<dbReference type="Gene3D" id="3.30.450.20">
    <property type="entry name" value="PAS domain"/>
    <property type="match status" value="1"/>
</dbReference>
<dbReference type="AlphaFoldDB" id="A0A917X5J9"/>